<feature type="compositionally biased region" description="Polar residues" evidence="1">
    <location>
        <begin position="113"/>
        <end position="136"/>
    </location>
</feature>
<protein>
    <submittedName>
        <fullName evidence="2">Methyl-accepting chemotaxis protein signaling domain protein</fullName>
    </submittedName>
</protein>
<feature type="region of interest" description="Disordered" evidence="1">
    <location>
        <begin position="22"/>
        <end position="48"/>
    </location>
</feature>
<gene>
    <name evidence="2" type="ORF">RF55_7826</name>
</gene>
<dbReference type="PaxDb" id="67767-A0A0J7KPN0"/>
<name>A0A0J7KPN0_LASNI</name>
<feature type="compositionally biased region" description="Basic and acidic residues" evidence="1">
    <location>
        <begin position="91"/>
        <end position="110"/>
    </location>
</feature>
<evidence type="ECO:0000313" key="2">
    <source>
        <dbReference type="EMBL" id="KMQ92221.1"/>
    </source>
</evidence>
<dbReference type="AlphaFoldDB" id="A0A0J7KPN0"/>
<evidence type="ECO:0000256" key="1">
    <source>
        <dbReference type="SAM" id="MobiDB-lite"/>
    </source>
</evidence>
<proteinExistence type="predicted"/>
<dbReference type="Proteomes" id="UP000036403">
    <property type="component" value="Unassembled WGS sequence"/>
</dbReference>
<comment type="caution">
    <text evidence="2">The sequence shown here is derived from an EMBL/GenBank/DDBJ whole genome shotgun (WGS) entry which is preliminary data.</text>
</comment>
<feature type="region of interest" description="Disordered" evidence="1">
    <location>
        <begin position="91"/>
        <end position="146"/>
    </location>
</feature>
<reference evidence="2 3" key="1">
    <citation type="submission" date="2015-04" db="EMBL/GenBank/DDBJ databases">
        <title>Lasius niger genome sequencing.</title>
        <authorList>
            <person name="Konorov E.A."/>
            <person name="Nikitin M.A."/>
            <person name="Kirill M.V."/>
            <person name="Chang P."/>
        </authorList>
    </citation>
    <scope>NUCLEOTIDE SEQUENCE [LARGE SCALE GENOMIC DNA]</scope>
    <source>
        <tissue evidence="2">Whole</tissue>
    </source>
</reference>
<dbReference type="EMBL" id="LBMM01004634">
    <property type="protein sequence ID" value="KMQ92221.1"/>
    <property type="molecule type" value="Genomic_DNA"/>
</dbReference>
<feature type="compositionally biased region" description="Acidic residues" evidence="1">
    <location>
        <begin position="26"/>
        <end position="41"/>
    </location>
</feature>
<organism evidence="2 3">
    <name type="scientific">Lasius niger</name>
    <name type="common">Black garden ant</name>
    <dbReference type="NCBI Taxonomy" id="67767"/>
    <lineage>
        <taxon>Eukaryota</taxon>
        <taxon>Metazoa</taxon>
        <taxon>Ecdysozoa</taxon>
        <taxon>Arthropoda</taxon>
        <taxon>Hexapoda</taxon>
        <taxon>Insecta</taxon>
        <taxon>Pterygota</taxon>
        <taxon>Neoptera</taxon>
        <taxon>Endopterygota</taxon>
        <taxon>Hymenoptera</taxon>
        <taxon>Apocrita</taxon>
        <taxon>Aculeata</taxon>
        <taxon>Formicoidea</taxon>
        <taxon>Formicidae</taxon>
        <taxon>Formicinae</taxon>
        <taxon>Lasius</taxon>
        <taxon>Lasius</taxon>
    </lineage>
</organism>
<accession>A0A0J7KPN0</accession>
<sequence length="146" mass="16029">MTTVDEVPNPVDAVEDLLLGRPPWLDEMDPDLGTEEMETQDDAISKKRKADVSPVISISSEEEVVAPYSLRGSRKCRIVASPKDEKIDLTRLSKTPIRSDDASVADRDDGTAGLSQRGKTGNSVRFRTKKSLVQITPPTPKIDLKP</sequence>
<evidence type="ECO:0000313" key="3">
    <source>
        <dbReference type="Proteomes" id="UP000036403"/>
    </source>
</evidence>
<keyword evidence="3" id="KW-1185">Reference proteome</keyword>